<comment type="cofactor">
    <cofactor evidence="1">
        <name>Zn(2+)</name>
        <dbReference type="ChEBI" id="CHEBI:29105"/>
    </cofactor>
</comment>
<dbReference type="PROSITE" id="PS00954">
    <property type="entry name" value="IGP_DEHYDRATASE_1"/>
    <property type="match status" value="1"/>
</dbReference>
<dbReference type="PROSITE" id="PS00955">
    <property type="entry name" value="IGP_DEHYDRATASE_2"/>
    <property type="match status" value="1"/>
</dbReference>
<dbReference type="InterPro" id="IPR001692">
    <property type="entry name" value="Histidinol_DH_CS"/>
</dbReference>
<keyword evidence="6 10" id="KW-0560">Oxidoreductase</keyword>
<dbReference type="GO" id="GO:0004424">
    <property type="term" value="F:imidazoleglycerol-phosphate dehydratase activity"/>
    <property type="evidence" value="ECO:0007669"/>
    <property type="project" value="UniProtKB-UniRule"/>
</dbReference>
<evidence type="ECO:0000256" key="3">
    <source>
        <dbReference type="ARBA" id="ARBA00022605"/>
    </source>
</evidence>
<keyword evidence="3 9" id="KW-0028">Amino-acid biosynthesis</keyword>
<evidence type="ECO:0000256" key="6">
    <source>
        <dbReference type="ARBA" id="ARBA00023002"/>
    </source>
</evidence>
<evidence type="ECO:0000313" key="11">
    <source>
        <dbReference type="Proteomes" id="UP000253032"/>
    </source>
</evidence>
<name>A0A368BQW6_9GAMM</name>
<dbReference type="PRINTS" id="PR00083">
    <property type="entry name" value="HOLDHDRGNASE"/>
</dbReference>
<dbReference type="EC" id="4.2.1.19" evidence="9"/>
<keyword evidence="5" id="KW-0862">Zinc</keyword>
<dbReference type="InterPro" id="IPR020568">
    <property type="entry name" value="Ribosomal_Su5_D2-typ_SF"/>
</dbReference>
<dbReference type="GO" id="GO:0046872">
    <property type="term" value="F:metal ion binding"/>
    <property type="evidence" value="ECO:0007669"/>
    <property type="project" value="UniProtKB-KW"/>
</dbReference>
<dbReference type="Gene3D" id="1.20.5.1300">
    <property type="match status" value="1"/>
</dbReference>
<dbReference type="NCBIfam" id="TIGR00069">
    <property type="entry name" value="hisD"/>
    <property type="match status" value="1"/>
</dbReference>
<sequence>MKLINRSKSKLPINWKSSTINSKDIENTAFRYRDLIIKNGTKAFNIINDELKLPNLKSFKVRAAEINKSENSVSDDLKKAILNSSNNIKLICEEERKKLSSSSIETTKGITLWKEFRSIETVGLYVPGGSAPLISSFLMQLIPAKVAGCKNIVVCTPPLKSGSIAPEILWIAKLFGIESIYKVGGAQAIFAMAYGTTVIPKVDKIFGPGNSYVNIAKKICSEDVAIDLPAGPSEVMVVSDDETKAGLVAADVLSQLEHDAASKAFVLSNNLNLLKKIKKEINIQLSSLSRKSILKKSLLNLQLIKTRSMVDSISMINECAPEHLILLDDDYSKFLSGIYNAGSIFCGSLSPESFGDYSSGSNHVLPTNGMAKVFSGLGVKDFGKQINVQTASSEGFLNLKDTVITMANAESLDAHARAVEIREKLAVTKSRSRISSEIRKTNETSIYINLNLDGTGQYNIDTGLKYLDHLLEQFSKHGSIDLNISCLGDLEIDEHHTIEDIAITLGSTINKALQERKGISRYASNEILVMDEVKCNVSIDLCTRRFLNFKCSDLRERVGDFPTEMFEHFFISLINSAAFTCHIDTIGSNSHHLLEATFKTFARCLRSAIVIESNQTSSTKGLM</sequence>
<comment type="subcellular location">
    <subcellularLocation>
        <location evidence="9">Cytoplasm</location>
    </subcellularLocation>
</comment>
<dbReference type="Pfam" id="PF00815">
    <property type="entry name" value="Histidinol_dh"/>
    <property type="match status" value="1"/>
</dbReference>
<keyword evidence="7 9" id="KW-0368">Histidine biosynthesis</keyword>
<protein>
    <recommendedName>
        <fullName evidence="9">Imidazoleglycerol-phosphate dehydratase</fullName>
        <shortName evidence="9">IGPD</shortName>
        <ecNumber evidence="9">4.2.1.19</ecNumber>
    </recommendedName>
</protein>
<comment type="pathway">
    <text evidence="2 9">Amino-acid biosynthesis; L-histidine biosynthesis; L-histidine from 5-phospho-alpha-D-ribose 1-diphosphate: step 6/9.</text>
</comment>
<dbReference type="Gene3D" id="3.30.230.40">
    <property type="entry name" value="Imidazole glycerol phosphate dehydratase, domain 1"/>
    <property type="match status" value="2"/>
</dbReference>
<dbReference type="GO" id="GO:0005829">
    <property type="term" value="C:cytosol"/>
    <property type="evidence" value="ECO:0007669"/>
    <property type="project" value="TreeGrafter"/>
</dbReference>
<comment type="similarity">
    <text evidence="9">Belongs to the imidazoleglycerol-phosphate dehydratase family.</text>
</comment>
<evidence type="ECO:0000313" key="10">
    <source>
        <dbReference type="EMBL" id="RCL39683.1"/>
    </source>
</evidence>
<dbReference type="SUPFAM" id="SSF54211">
    <property type="entry name" value="Ribosomal protein S5 domain 2-like"/>
    <property type="match status" value="2"/>
</dbReference>
<dbReference type="CDD" id="cd07914">
    <property type="entry name" value="IGPD"/>
    <property type="match status" value="1"/>
</dbReference>
<comment type="caution">
    <text evidence="10">The sequence shown here is derived from an EMBL/GenBank/DDBJ whole genome shotgun (WGS) entry which is preliminary data.</text>
</comment>
<evidence type="ECO:0000256" key="9">
    <source>
        <dbReference type="HAMAP-Rule" id="MF_00076"/>
    </source>
</evidence>
<evidence type="ECO:0000256" key="2">
    <source>
        <dbReference type="ARBA" id="ARBA00005047"/>
    </source>
</evidence>
<dbReference type="PROSITE" id="PS00611">
    <property type="entry name" value="HISOL_DEHYDROGENASE"/>
    <property type="match status" value="1"/>
</dbReference>
<dbReference type="Gene3D" id="3.40.50.1980">
    <property type="entry name" value="Nitrogenase molybdenum iron protein domain"/>
    <property type="match status" value="2"/>
</dbReference>
<dbReference type="InterPro" id="IPR020565">
    <property type="entry name" value="ImidazoleglycerP_deHydtase_CS"/>
</dbReference>
<dbReference type="Pfam" id="PF00475">
    <property type="entry name" value="IGPD"/>
    <property type="match status" value="1"/>
</dbReference>
<keyword evidence="8 9" id="KW-0456">Lyase</keyword>
<dbReference type="NCBIfam" id="NF002114">
    <property type="entry name" value="PRK00951.2-4"/>
    <property type="match status" value="1"/>
</dbReference>
<organism evidence="10 11">
    <name type="scientific">SAR86 cluster bacterium</name>
    <dbReference type="NCBI Taxonomy" id="2030880"/>
    <lineage>
        <taxon>Bacteria</taxon>
        <taxon>Pseudomonadati</taxon>
        <taxon>Pseudomonadota</taxon>
        <taxon>Gammaproteobacteria</taxon>
        <taxon>SAR86 cluster</taxon>
    </lineage>
</organism>
<dbReference type="PANTHER" id="PTHR21256">
    <property type="entry name" value="HISTIDINOL DEHYDROGENASE HDH"/>
    <property type="match status" value="1"/>
</dbReference>
<dbReference type="EMBL" id="QOPC01000001">
    <property type="protein sequence ID" value="RCL39683.1"/>
    <property type="molecule type" value="Genomic_DNA"/>
</dbReference>
<dbReference type="HAMAP" id="MF_00076">
    <property type="entry name" value="HisB"/>
    <property type="match status" value="1"/>
</dbReference>
<proteinExistence type="inferred from homology"/>
<evidence type="ECO:0000256" key="5">
    <source>
        <dbReference type="ARBA" id="ARBA00022833"/>
    </source>
</evidence>
<dbReference type="Proteomes" id="UP000253032">
    <property type="component" value="Unassembled WGS sequence"/>
</dbReference>
<gene>
    <name evidence="10" type="primary">hisD</name>
    <name evidence="9" type="synonym">hisB</name>
    <name evidence="10" type="ORF">DBW98_00330</name>
</gene>
<dbReference type="FunFam" id="3.30.230.40:FF:000003">
    <property type="entry name" value="Imidazoleglycerol-phosphate dehydratase HisB"/>
    <property type="match status" value="1"/>
</dbReference>
<evidence type="ECO:0000256" key="1">
    <source>
        <dbReference type="ARBA" id="ARBA00001947"/>
    </source>
</evidence>
<comment type="catalytic activity">
    <reaction evidence="9">
        <text>D-erythro-1-(imidazol-4-yl)glycerol 3-phosphate = 3-(imidazol-4-yl)-2-oxopropyl phosphate + H2O</text>
        <dbReference type="Rhea" id="RHEA:11040"/>
        <dbReference type="ChEBI" id="CHEBI:15377"/>
        <dbReference type="ChEBI" id="CHEBI:57766"/>
        <dbReference type="ChEBI" id="CHEBI:58278"/>
        <dbReference type="EC" id="4.2.1.19"/>
    </reaction>
</comment>
<dbReference type="GO" id="GO:0000105">
    <property type="term" value="P:L-histidine biosynthetic process"/>
    <property type="evidence" value="ECO:0007669"/>
    <property type="project" value="UniProtKB-UniRule"/>
</dbReference>
<dbReference type="InterPro" id="IPR012131">
    <property type="entry name" value="Hstdl_DH"/>
</dbReference>
<dbReference type="InterPro" id="IPR016161">
    <property type="entry name" value="Ald_DH/histidinol_DH"/>
</dbReference>
<dbReference type="GO" id="GO:0004399">
    <property type="term" value="F:histidinol dehydrogenase activity"/>
    <property type="evidence" value="ECO:0007669"/>
    <property type="project" value="UniProtKB-ARBA"/>
</dbReference>
<accession>A0A368BQW6</accession>
<dbReference type="PANTHER" id="PTHR21256:SF2">
    <property type="entry name" value="HISTIDINE BIOSYNTHESIS TRIFUNCTIONAL PROTEIN"/>
    <property type="match status" value="1"/>
</dbReference>
<dbReference type="FunFam" id="3.40.50.1980:FF:000001">
    <property type="entry name" value="Histidinol dehydrogenase"/>
    <property type="match status" value="1"/>
</dbReference>
<dbReference type="GO" id="GO:0051287">
    <property type="term" value="F:NAD binding"/>
    <property type="evidence" value="ECO:0007669"/>
    <property type="project" value="InterPro"/>
</dbReference>
<keyword evidence="4" id="KW-0479">Metal-binding</keyword>
<dbReference type="InterPro" id="IPR038494">
    <property type="entry name" value="IGPD_sf"/>
</dbReference>
<evidence type="ECO:0000256" key="7">
    <source>
        <dbReference type="ARBA" id="ARBA00023102"/>
    </source>
</evidence>
<dbReference type="AlphaFoldDB" id="A0A368BQW6"/>
<reference evidence="10 11" key="1">
    <citation type="journal article" date="2018" name="Microbiome">
        <title>Fine metagenomic profile of the Mediterranean stratified and mixed water columns revealed by assembly and recruitment.</title>
        <authorList>
            <person name="Haro-Moreno J.M."/>
            <person name="Lopez-Perez M."/>
            <person name="De La Torre J.R."/>
            <person name="Picazo A."/>
            <person name="Camacho A."/>
            <person name="Rodriguez-Valera F."/>
        </authorList>
    </citation>
    <scope>NUCLEOTIDE SEQUENCE [LARGE SCALE GENOMIC DNA]</scope>
    <source>
        <strain evidence="10">MED-G84</strain>
    </source>
</reference>
<dbReference type="UniPathway" id="UPA00031">
    <property type="reaction ID" value="UER00011"/>
</dbReference>
<dbReference type="CDD" id="cd06572">
    <property type="entry name" value="Histidinol_dh"/>
    <property type="match status" value="1"/>
</dbReference>
<evidence type="ECO:0000256" key="4">
    <source>
        <dbReference type="ARBA" id="ARBA00022723"/>
    </source>
</evidence>
<dbReference type="InterPro" id="IPR000807">
    <property type="entry name" value="ImidazoleglycerolP_deHydtase"/>
</dbReference>
<dbReference type="SUPFAM" id="SSF53720">
    <property type="entry name" value="ALDH-like"/>
    <property type="match status" value="1"/>
</dbReference>
<evidence type="ECO:0000256" key="8">
    <source>
        <dbReference type="ARBA" id="ARBA00023239"/>
    </source>
</evidence>
<keyword evidence="9" id="KW-0963">Cytoplasm</keyword>